<organism evidence="1">
    <name type="scientific">Anguilla anguilla</name>
    <name type="common">European freshwater eel</name>
    <name type="synonym">Muraena anguilla</name>
    <dbReference type="NCBI Taxonomy" id="7936"/>
    <lineage>
        <taxon>Eukaryota</taxon>
        <taxon>Metazoa</taxon>
        <taxon>Chordata</taxon>
        <taxon>Craniata</taxon>
        <taxon>Vertebrata</taxon>
        <taxon>Euteleostomi</taxon>
        <taxon>Actinopterygii</taxon>
        <taxon>Neopterygii</taxon>
        <taxon>Teleostei</taxon>
        <taxon>Anguilliformes</taxon>
        <taxon>Anguillidae</taxon>
        <taxon>Anguilla</taxon>
    </lineage>
</organism>
<name>A0A0E9Q6I4_ANGAN</name>
<proteinExistence type="predicted"/>
<dbReference type="EMBL" id="GBXM01096238">
    <property type="protein sequence ID" value="JAH12339.1"/>
    <property type="molecule type" value="Transcribed_RNA"/>
</dbReference>
<accession>A0A0E9Q6I4</accession>
<protein>
    <submittedName>
        <fullName evidence="1">Uncharacterized protein</fullName>
    </submittedName>
</protein>
<sequence>MLLFSLLHCSGYLNALCYLCHSLTTIAIELPMFAC</sequence>
<evidence type="ECO:0000313" key="1">
    <source>
        <dbReference type="EMBL" id="JAH12339.1"/>
    </source>
</evidence>
<reference evidence="1" key="1">
    <citation type="submission" date="2014-11" db="EMBL/GenBank/DDBJ databases">
        <authorList>
            <person name="Amaro Gonzalez C."/>
        </authorList>
    </citation>
    <scope>NUCLEOTIDE SEQUENCE</scope>
</reference>
<dbReference type="AlphaFoldDB" id="A0A0E9Q6I4"/>
<reference evidence="1" key="2">
    <citation type="journal article" date="2015" name="Fish Shellfish Immunol.">
        <title>Early steps in the European eel (Anguilla anguilla)-Vibrio vulnificus interaction in the gills: Role of the RtxA13 toxin.</title>
        <authorList>
            <person name="Callol A."/>
            <person name="Pajuelo D."/>
            <person name="Ebbesson L."/>
            <person name="Teles M."/>
            <person name="MacKenzie S."/>
            <person name="Amaro C."/>
        </authorList>
    </citation>
    <scope>NUCLEOTIDE SEQUENCE</scope>
</reference>